<dbReference type="VEuPathDB" id="FungiDB:MCYG_00615"/>
<dbReference type="InterPro" id="IPR016181">
    <property type="entry name" value="Acyl_CoA_acyltransferase"/>
</dbReference>
<evidence type="ECO:0000313" key="2">
    <source>
        <dbReference type="EMBL" id="EEQ27727.1"/>
    </source>
</evidence>
<proteinExistence type="predicted"/>
<evidence type="ECO:0000313" key="3">
    <source>
        <dbReference type="Proteomes" id="UP000002035"/>
    </source>
</evidence>
<dbReference type="Gene3D" id="3.40.630.30">
    <property type="match status" value="1"/>
</dbReference>
<dbReference type="Proteomes" id="UP000002035">
    <property type="component" value="Unassembled WGS sequence"/>
</dbReference>
<accession>C5FD43</accession>
<dbReference type="InterPro" id="IPR052523">
    <property type="entry name" value="Trichothecene_AcTrans"/>
</dbReference>
<reference evidence="3" key="1">
    <citation type="journal article" date="2012" name="MBio">
        <title>Comparative genome analysis of Trichophyton rubrum and related dermatophytes reveals candidate genes involved in infection.</title>
        <authorList>
            <person name="Martinez D.A."/>
            <person name="Oliver B.G."/>
            <person name="Graeser Y."/>
            <person name="Goldberg J.M."/>
            <person name="Li W."/>
            <person name="Martinez-Rossi N.M."/>
            <person name="Monod M."/>
            <person name="Shelest E."/>
            <person name="Barton R.C."/>
            <person name="Birch E."/>
            <person name="Brakhage A.A."/>
            <person name="Chen Z."/>
            <person name="Gurr S.J."/>
            <person name="Heiman D."/>
            <person name="Heitman J."/>
            <person name="Kosti I."/>
            <person name="Rossi A."/>
            <person name="Saif S."/>
            <person name="Samalova M."/>
            <person name="Saunders C.W."/>
            <person name="Shea T."/>
            <person name="Summerbell R.C."/>
            <person name="Xu J."/>
            <person name="Young S."/>
            <person name="Zeng Q."/>
            <person name="Birren B.W."/>
            <person name="Cuomo C.A."/>
            <person name="White T.C."/>
        </authorList>
    </citation>
    <scope>NUCLEOTIDE SEQUENCE [LARGE SCALE GENOMIC DNA]</scope>
    <source>
        <strain evidence="3">ATCC MYA-4605 / CBS 113480</strain>
    </source>
</reference>
<dbReference type="PANTHER" id="PTHR42791">
    <property type="entry name" value="GNAT FAMILY ACETYLTRANSFERASE"/>
    <property type="match status" value="1"/>
</dbReference>
<dbReference type="EMBL" id="DS995701">
    <property type="protein sequence ID" value="EEQ27727.1"/>
    <property type="molecule type" value="Genomic_DNA"/>
</dbReference>
<gene>
    <name evidence="2" type="ORF">MCYG_00615</name>
</gene>
<dbReference type="GO" id="GO:0016747">
    <property type="term" value="F:acyltransferase activity, transferring groups other than amino-acyl groups"/>
    <property type="evidence" value="ECO:0007669"/>
    <property type="project" value="InterPro"/>
</dbReference>
<keyword evidence="3" id="KW-1185">Reference proteome</keyword>
<dbReference type="Pfam" id="PF00583">
    <property type="entry name" value="Acetyltransf_1"/>
    <property type="match status" value="1"/>
</dbReference>
<dbReference type="PANTHER" id="PTHR42791:SF2">
    <property type="entry name" value="N-ACETYLTRANSFERASE DOMAIN-CONTAINING PROTEIN"/>
    <property type="match status" value="1"/>
</dbReference>
<dbReference type="HOGENOM" id="CLU_060131_6_3_1"/>
<feature type="domain" description="N-acetyltransferase" evidence="1">
    <location>
        <begin position="22"/>
        <end position="223"/>
    </location>
</feature>
<dbReference type="eggNOG" id="ENOG502SVCF">
    <property type="taxonomic scope" value="Eukaryota"/>
</dbReference>
<sequence length="232" mass="26204">MSKISFLRSCFYMMVNSASLGLVLEEAKESDAQRIADLHMSAFGTNYMLLAQFPTTAARDGLRNCLAGKIREEIRDPRWAVLVVRHGQGRPISFAKWRRPIYISEKCEEHPWQWPEGTNLGILGEWGARVDDMNRKIIGDSPCYRLSFIATDREYERQGAASLLVKWGLEHCNKEQVSAALESTMDAVLFYKKLGFVDEGKISMKLNGVGTKGESVLYEESLFVFRPSPAAN</sequence>
<dbReference type="PROSITE" id="PS51186">
    <property type="entry name" value="GNAT"/>
    <property type="match status" value="1"/>
</dbReference>
<dbReference type="SUPFAM" id="SSF55729">
    <property type="entry name" value="Acyl-CoA N-acyltransferases (Nat)"/>
    <property type="match status" value="1"/>
</dbReference>
<dbReference type="AlphaFoldDB" id="C5FD43"/>
<organism evidence="2 3">
    <name type="scientific">Arthroderma otae (strain ATCC MYA-4605 / CBS 113480)</name>
    <name type="common">Microsporum canis</name>
    <dbReference type="NCBI Taxonomy" id="554155"/>
    <lineage>
        <taxon>Eukaryota</taxon>
        <taxon>Fungi</taxon>
        <taxon>Dikarya</taxon>
        <taxon>Ascomycota</taxon>
        <taxon>Pezizomycotina</taxon>
        <taxon>Eurotiomycetes</taxon>
        <taxon>Eurotiomycetidae</taxon>
        <taxon>Onygenales</taxon>
        <taxon>Arthrodermataceae</taxon>
        <taxon>Microsporum</taxon>
    </lineage>
</organism>
<dbReference type="RefSeq" id="XP_002850511.1">
    <property type="nucleotide sequence ID" value="XM_002850465.1"/>
</dbReference>
<evidence type="ECO:0000259" key="1">
    <source>
        <dbReference type="PROSITE" id="PS51186"/>
    </source>
</evidence>
<dbReference type="GeneID" id="9225816"/>
<protein>
    <recommendedName>
        <fullName evidence="1">N-acetyltransferase domain-containing protein</fullName>
    </recommendedName>
</protein>
<dbReference type="OrthoDB" id="2115692at2759"/>
<name>C5FD43_ARTOC</name>
<dbReference type="InterPro" id="IPR000182">
    <property type="entry name" value="GNAT_dom"/>
</dbReference>
<dbReference type="OMA" id="PCYRLSF"/>